<accession>A0A0K2GHJ8</accession>
<evidence type="ECO:0000313" key="2">
    <source>
        <dbReference type="Proteomes" id="UP000069205"/>
    </source>
</evidence>
<name>A0A0K2GHJ8_NITMO</name>
<organism evidence="1 2">
    <name type="scientific">Nitrospira moscoviensis</name>
    <dbReference type="NCBI Taxonomy" id="42253"/>
    <lineage>
        <taxon>Bacteria</taxon>
        <taxon>Pseudomonadati</taxon>
        <taxon>Nitrospirota</taxon>
        <taxon>Nitrospiria</taxon>
        <taxon>Nitrospirales</taxon>
        <taxon>Nitrospiraceae</taxon>
        <taxon>Nitrospira</taxon>
    </lineage>
</organism>
<dbReference type="SUPFAM" id="SSF49503">
    <property type="entry name" value="Cupredoxins"/>
    <property type="match status" value="1"/>
</dbReference>
<dbReference type="AlphaFoldDB" id="A0A0K2GHJ8"/>
<reference evidence="1 2" key="1">
    <citation type="journal article" date="2015" name="Proc. Natl. Acad. Sci. U.S.A.">
        <title>Expanded metabolic versatility of ubiquitous nitrite-oxidizing bacteria from the genus Nitrospira.</title>
        <authorList>
            <person name="Koch H."/>
            <person name="Lucker S."/>
            <person name="Albertsen M."/>
            <person name="Kitzinger K."/>
            <person name="Herbold C."/>
            <person name="Spieck E."/>
            <person name="Nielsen P.H."/>
            <person name="Wagner M."/>
            <person name="Daims H."/>
        </authorList>
    </citation>
    <scope>NUCLEOTIDE SEQUENCE [LARGE SCALE GENOMIC DNA]</scope>
    <source>
        <strain evidence="1 2">NSP M-1</strain>
    </source>
</reference>
<dbReference type="PROSITE" id="PS51257">
    <property type="entry name" value="PROKAR_LIPOPROTEIN"/>
    <property type="match status" value="1"/>
</dbReference>
<dbReference type="InterPro" id="IPR008972">
    <property type="entry name" value="Cupredoxin"/>
</dbReference>
<evidence type="ECO:0000313" key="1">
    <source>
        <dbReference type="EMBL" id="ALA60428.1"/>
    </source>
</evidence>
<protein>
    <recommendedName>
        <fullName evidence="3">EfeO-type cupredoxin-like domain-containing protein</fullName>
    </recommendedName>
</protein>
<gene>
    <name evidence="1" type="ORF">NITMOv2_4044</name>
</gene>
<keyword evidence="2" id="KW-1185">Reference proteome</keyword>
<dbReference type="Proteomes" id="UP000069205">
    <property type="component" value="Chromosome"/>
</dbReference>
<dbReference type="STRING" id="42253.NITMOv2_4044"/>
<proteinExistence type="predicted"/>
<dbReference type="EMBL" id="CP011801">
    <property type="protein sequence ID" value="ALA60428.1"/>
    <property type="molecule type" value="Genomic_DNA"/>
</dbReference>
<evidence type="ECO:0008006" key="3">
    <source>
        <dbReference type="Google" id="ProtNLM"/>
    </source>
</evidence>
<dbReference type="PATRIC" id="fig|42253.5.peg.3992"/>
<sequence length="136" mass="15146">MISGWQRVAVGLALLGTVSGCGPSQTRPENSAVHEVRIEDDVTPTLLYAQRGDEIRWHNLLPHPVKLGLLGTNWRDHVVCQKGFLRFGQVDDLVLIPPQQYVSLCFAQPGTVRYNVWLDPQNLTGSMTPTSTIRID</sequence>
<dbReference type="KEGG" id="nmv:NITMOv2_4044"/>